<dbReference type="Proteomes" id="UP001302949">
    <property type="component" value="Unassembled WGS sequence"/>
</dbReference>
<dbReference type="RefSeq" id="WP_323298911.1">
    <property type="nucleotide sequence ID" value="NZ_JAYFUM010000032.1"/>
</dbReference>
<evidence type="ECO:0000313" key="1">
    <source>
        <dbReference type="EMBL" id="MEA5141757.1"/>
    </source>
</evidence>
<reference evidence="1 2" key="1">
    <citation type="submission" date="2023-12" db="EMBL/GenBank/DDBJ databases">
        <title>Novel species of the genus Arcicella isolated from rivers.</title>
        <authorList>
            <person name="Lu H."/>
        </authorList>
    </citation>
    <scope>NUCLEOTIDE SEQUENCE [LARGE SCALE GENOMIC DNA]</scope>
    <source>
        <strain evidence="1 2">KCTC 23307</strain>
    </source>
</reference>
<protein>
    <submittedName>
        <fullName evidence="1">Uncharacterized protein</fullName>
    </submittedName>
</protein>
<evidence type="ECO:0000313" key="2">
    <source>
        <dbReference type="Proteomes" id="UP001302949"/>
    </source>
</evidence>
<keyword evidence="2" id="KW-1185">Reference proteome</keyword>
<gene>
    <name evidence="1" type="ORF">VB248_21560</name>
</gene>
<accession>A0ABU5QGT7</accession>
<comment type="caution">
    <text evidence="1">The sequence shown here is derived from an EMBL/GenBank/DDBJ whole genome shotgun (WGS) entry which is preliminary data.</text>
</comment>
<organism evidence="1 2">
    <name type="scientific">Arcicella rigui</name>
    <dbReference type="NCBI Taxonomy" id="797020"/>
    <lineage>
        <taxon>Bacteria</taxon>
        <taxon>Pseudomonadati</taxon>
        <taxon>Bacteroidota</taxon>
        <taxon>Cytophagia</taxon>
        <taxon>Cytophagales</taxon>
        <taxon>Flectobacillaceae</taxon>
        <taxon>Arcicella</taxon>
    </lineage>
</organism>
<name>A0ABU5QGT7_9BACT</name>
<sequence length="169" mass="20554">MKEELKNQALKFKNSPEGSLSKKTYDRAYLPFQTYLDKYYKDVNLNSWNYINEKFILPIFDNSDFNVYLAFLKKTRPNFLPNQDKALLFAASIKHDDRFKEDFKLFFAFLYSIDFYQDLSFEEWLNVKYWKHPWFVDNDDITILEILKYQNAENYLRVLFANLSIFESF</sequence>
<dbReference type="EMBL" id="JAYFUM010000032">
    <property type="protein sequence ID" value="MEA5141757.1"/>
    <property type="molecule type" value="Genomic_DNA"/>
</dbReference>
<proteinExistence type="predicted"/>